<dbReference type="EMBL" id="AK376808">
    <property type="protein sequence ID" value="BAK08002.1"/>
    <property type="molecule type" value="mRNA"/>
</dbReference>
<feature type="compositionally biased region" description="Low complexity" evidence="1">
    <location>
        <begin position="34"/>
        <end position="45"/>
    </location>
</feature>
<feature type="non-terminal residue" evidence="2">
    <location>
        <position position="1"/>
    </location>
</feature>
<feature type="compositionally biased region" description="Low complexity" evidence="1">
    <location>
        <begin position="57"/>
        <end position="69"/>
    </location>
</feature>
<protein>
    <submittedName>
        <fullName evidence="2">Predicted protein</fullName>
    </submittedName>
</protein>
<reference evidence="2" key="1">
    <citation type="journal article" date="2011" name="Plant Physiol.">
        <title>Comprehensive sequence analysis of 24,783 barley full-length cDNAs derived from 12 clone libraries.</title>
        <authorList>
            <person name="Matsumoto T."/>
            <person name="Tanaka T."/>
            <person name="Sakai H."/>
            <person name="Amano N."/>
            <person name="Kanamori H."/>
            <person name="Kurita K."/>
            <person name="Kikuta A."/>
            <person name="Kamiya K."/>
            <person name="Yamamoto M."/>
            <person name="Ikawa H."/>
            <person name="Fujii N."/>
            <person name="Hori K."/>
            <person name="Itoh T."/>
            <person name="Sato K."/>
        </authorList>
    </citation>
    <scope>NUCLEOTIDE SEQUENCE</scope>
    <source>
        <tissue evidence="2">Flower</tissue>
    </source>
</reference>
<proteinExistence type="evidence at transcript level"/>
<accession>F2EKY0</accession>
<name>F2EKY0_HORVV</name>
<sequence length="235" mass="26210">GYLPGGEPTSPGGSTSRLLSRSSFSMKFTRGVDSSLPTSPSRLTSNRNDDDTSYGYSVPVSPNSSTNSSFAQGVSQQDSKKNPFLWHRYPFLSRFRSSGDKKEKDTSQRVNSMDSECEGTPISSASFISSDKFHFSFYKWAGQDKEGARRQGDLRLMVDRIKQGEGQIRRLTASARGSMAARGYDYDDDAYCSSGVYVSLDSWTLIANETTFSVVSWSYHYDWKFISAQVNLYAH</sequence>
<feature type="compositionally biased region" description="Basic and acidic residues" evidence="1">
    <location>
        <begin position="97"/>
        <end position="107"/>
    </location>
</feature>
<evidence type="ECO:0000256" key="1">
    <source>
        <dbReference type="SAM" id="MobiDB-lite"/>
    </source>
</evidence>
<feature type="region of interest" description="Disordered" evidence="1">
    <location>
        <begin position="97"/>
        <end position="118"/>
    </location>
</feature>
<feature type="compositionally biased region" description="Low complexity" evidence="1">
    <location>
        <begin position="1"/>
        <end position="25"/>
    </location>
</feature>
<dbReference type="AlphaFoldDB" id="F2EKY0"/>
<organism evidence="2">
    <name type="scientific">Hordeum vulgare subsp. vulgare</name>
    <name type="common">Domesticated barley</name>
    <dbReference type="NCBI Taxonomy" id="112509"/>
    <lineage>
        <taxon>Eukaryota</taxon>
        <taxon>Viridiplantae</taxon>
        <taxon>Streptophyta</taxon>
        <taxon>Embryophyta</taxon>
        <taxon>Tracheophyta</taxon>
        <taxon>Spermatophyta</taxon>
        <taxon>Magnoliopsida</taxon>
        <taxon>Liliopsida</taxon>
        <taxon>Poales</taxon>
        <taxon>Poaceae</taxon>
        <taxon>BOP clade</taxon>
        <taxon>Pooideae</taxon>
        <taxon>Triticodae</taxon>
        <taxon>Triticeae</taxon>
        <taxon>Hordeinae</taxon>
        <taxon>Hordeum</taxon>
    </lineage>
</organism>
<evidence type="ECO:0000313" key="2">
    <source>
        <dbReference type="EMBL" id="BAK08002.1"/>
    </source>
</evidence>
<feature type="region of interest" description="Disordered" evidence="1">
    <location>
        <begin position="1"/>
        <end position="77"/>
    </location>
</feature>